<organism evidence="7 9">
    <name type="scientific">Candidatus Methanodesulfokora washburnensis</name>
    <dbReference type="NCBI Taxonomy" id="2478471"/>
    <lineage>
        <taxon>Archaea</taxon>
        <taxon>Thermoproteota</taxon>
        <taxon>Candidatus Korarchaeia</taxon>
        <taxon>Candidatus Korarchaeia incertae sedis</taxon>
        <taxon>Candidatus Methanodesulfokora</taxon>
    </lineage>
</organism>
<dbReference type="InterPro" id="IPR013785">
    <property type="entry name" value="Aldolase_TIM"/>
</dbReference>
<dbReference type="NCBIfam" id="TIGR00419">
    <property type="entry name" value="tim"/>
    <property type="match status" value="1"/>
</dbReference>
<reference evidence="7 9" key="1">
    <citation type="submission" date="2018-10" db="EMBL/GenBank/DDBJ databases">
        <title>Co-occurring genomic capacity for anaerobic methane metabolism and dissimilatory sulfite reduction discovered in the Korarchaeota.</title>
        <authorList>
            <person name="Mckay L.J."/>
            <person name="Dlakic M."/>
            <person name="Fields M.W."/>
            <person name="Delmont T.O."/>
            <person name="Eren A.M."/>
            <person name="Jay Z.J."/>
            <person name="Klingelsmith K.B."/>
            <person name="Rusch D.B."/>
            <person name="Inskeep W.P."/>
        </authorList>
    </citation>
    <scope>NUCLEOTIDE SEQUENCE [LARGE SCALE GENOMIC DNA]</scope>
    <source>
        <strain evidence="7 9">MDKW</strain>
    </source>
</reference>
<sequence>MSVPSIIVNFKAFRESMHEGAFEIARAAERVSRETGISIGVAPNYIDAYYIAKNFDIPVLLQHVDPVDFGAYTGQIPVESLVLYGFKGSLVNHSERKLRIDEIRRIVSKMNELGLISVVCSSDNMESVALSVLKPSAVAVEPPELIGTGISVSKAKPEVVREAVDPIKRMGNVRVLCGAGITTADDVRKALELGVDGVLLATAVTKSSNPEGKLMELAGAFKF</sequence>
<feature type="active site" description="Electrophile" evidence="5">
    <location>
        <position position="93"/>
    </location>
</feature>
<feature type="active site" description="Proton acceptor" evidence="5">
    <location>
        <position position="141"/>
    </location>
</feature>
<dbReference type="PANTHER" id="PTHR21139">
    <property type="entry name" value="TRIOSEPHOSPHATE ISOMERASE"/>
    <property type="match status" value="1"/>
</dbReference>
<dbReference type="AlphaFoldDB" id="A0A3R9QSW2"/>
<dbReference type="GO" id="GO:0006096">
    <property type="term" value="P:glycolytic process"/>
    <property type="evidence" value="ECO:0007669"/>
    <property type="project" value="UniProtKB-UniRule"/>
</dbReference>
<evidence type="ECO:0000256" key="1">
    <source>
        <dbReference type="ARBA" id="ARBA00022432"/>
    </source>
</evidence>
<dbReference type="GO" id="GO:0046166">
    <property type="term" value="P:glyceraldehyde-3-phosphate biosynthetic process"/>
    <property type="evidence" value="ECO:0007669"/>
    <property type="project" value="TreeGrafter"/>
</dbReference>
<comment type="caution">
    <text evidence="7">The sequence shown here is derived from an EMBL/GenBank/DDBJ whole genome shotgun (WGS) entry which is preliminary data.</text>
</comment>
<accession>A0A3R9QSW2</accession>
<dbReference type="HAMAP" id="MF_00147_A">
    <property type="entry name" value="TIM_A"/>
    <property type="match status" value="1"/>
</dbReference>
<dbReference type="NCBIfam" id="NF003302">
    <property type="entry name" value="PRK04302.1"/>
    <property type="match status" value="1"/>
</dbReference>
<dbReference type="PROSITE" id="PS51440">
    <property type="entry name" value="TIM_2"/>
    <property type="match status" value="1"/>
</dbReference>
<dbReference type="GO" id="GO:0004807">
    <property type="term" value="F:triose-phosphate isomerase activity"/>
    <property type="evidence" value="ECO:0007669"/>
    <property type="project" value="UniProtKB-UniRule"/>
</dbReference>
<dbReference type="Proteomes" id="UP000316217">
    <property type="component" value="Unassembled WGS sequence"/>
</dbReference>
<keyword evidence="2 5" id="KW-0963">Cytoplasm</keyword>
<dbReference type="Gene3D" id="3.20.20.70">
    <property type="entry name" value="Aldolase class I"/>
    <property type="match status" value="1"/>
</dbReference>
<proteinExistence type="inferred from homology"/>
<gene>
    <name evidence="5 7" type="primary">tpiA</name>
    <name evidence="7" type="ORF">D6D85_13920</name>
    <name evidence="8" type="ORF">EF810_07010</name>
</gene>
<dbReference type="UniPathway" id="UPA00109">
    <property type="reaction ID" value="UER00189"/>
</dbReference>
<feature type="binding site" evidence="5">
    <location>
        <begin position="9"/>
        <end position="11"/>
    </location>
    <ligand>
        <name>substrate</name>
    </ligand>
</feature>
<evidence type="ECO:0000256" key="5">
    <source>
        <dbReference type="HAMAP-Rule" id="MF_00147"/>
    </source>
</evidence>
<dbReference type="EMBL" id="RXII01000108">
    <property type="protein sequence ID" value="RZN59166.1"/>
    <property type="molecule type" value="Genomic_DNA"/>
</dbReference>
<keyword evidence="3 5" id="KW-0324">Glycolysis</keyword>
<protein>
    <recommendedName>
        <fullName evidence="5 6">Triosephosphate isomerase</fullName>
        <shortName evidence="5">TIM</shortName>
        <shortName evidence="5">TPI</shortName>
        <ecNumber evidence="5 6">5.3.1.1</ecNumber>
    </recommendedName>
    <alternativeName>
        <fullName evidence="5">Triose-phosphate isomerase</fullName>
    </alternativeName>
</protein>
<evidence type="ECO:0000256" key="3">
    <source>
        <dbReference type="ARBA" id="ARBA00023152"/>
    </source>
</evidence>
<evidence type="ECO:0000313" key="9">
    <source>
        <dbReference type="Proteomes" id="UP000277582"/>
    </source>
</evidence>
<dbReference type="RefSeq" id="WP_125672551.1">
    <property type="nucleotide sequence ID" value="NZ_RCOS01000156.1"/>
</dbReference>
<comment type="pathway">
    <text evidence="5 6">Carbohydrate degradation; glycolysis; D-glyceraldehyde 3-phosphate from glycerone phosphate: step 1/1.</text>
</comment>
<dbReference type="Proteomes" id="UP000277582">
    <property type="component" value="Unassembled WGS sequence"/>
</dbReference>
<dbReference type="OrthoDB" id="9465at2157"/>
<keyword evidence="9" id="KW-1185">Reference proteome</keyword>
<dbReference type="GO" id="GO:0019563">
    <property type="term" value="P:glycerol catabolic process"/>
    <property type="evidence" value="ECO:0007669"/>
    <property type="project" value="TreeGrafter"/>
</dbReference>
<dbReference type="GO" id="GO:0006094">
    <property type="term" value="P:gluconeogenesis"/>
    <property type="evidence" value="ECO:0007669"/>
    <property type="project" value="UniProtKB-UniRule"/>
</dbReference>
<evidence type="ECO:0000313" key="10">
    <source>
        <dbReference type="Proteomes" id="UP000316217"/>
    </source>
</evidence>
<evidence type="ECO:0000256" key="4">
    <source>
        <dbReference type="ARBA" id="ARBA00023235"/>
    </source>
</evidence>
<comment type="catalytic activity">
    <reaction evidence="5 6">
        <text>D-glyceraldehyde 3-phosphate = dihydroxyacetone phosphate</text>
        <dbReference type="Rhea" id="RHEA:18585"/>
        <dbReference type="ChEBI" id="CHEBI:57642"/>
        <dbReference type="ChEBI" id="CHEBI:59776"/>
        <dbReference type="EC" id="5.3.1.1"/>
    </reaction>
</comment>
<comment type="function">
    <text evidence="5">Involved in the gluconeogenesis. Catalyzes stereospecifically the conversion of dihydroxyacetone phosphate (DHAP) to D-glyceraldehyde-3-phosphate (G3P).</text>
</comment>
<dbReference type="SUPFAM" id="SSF51351">
    <property type="entry name" value="Triosephosphate isomerase (TIM)"/>
    <property type="match status" value="1"/>
</dbReference>
<dbReference type="EMBL" id="RCOS01000156">
    <property type="protein sequence ID" value="RSN72380.1"/>
    <property type="molecule type" value="Genomic_DNA"/>
</dbReference>
<dbReference type="UniPathway" id="UPA00138"/>
<name>A0A3R9QSW2_9CREN</name>
<comment type="subunit">
    <text evidence="5">Homotetramer; dimer of dimers.</text>
</comment>
<comment type="caution">
    <text evidence="5">Lacks conserved residue(s) required for the propagation of feature annotation.</text>
</comment>
<dbReference type="PANTHER" id="PTHR21139:SF42">
    <property type="entry name" value="TRIOSEPHOSPHATE ISOMERASE"/>
    <property type="match status" value="1"/>
</dbReference>
<evidence type="ECO:0000313" key="7">
    <source>
        <dbReference type="EMBL" id="RSN72380.1"/>
    </source>
</evidence>
<feature type="binding site" evidence="5">
    <location>
        <position position="180"/>
    </location>
    <ligand>
        <name>substrate</name>
    </ligand>
</feature>
<dbReference type="InterPro" id="IPR020861">
    <property type="entry name" value="Triosephosphate_isomerase_AS"/>
</dbReference>
<evidence type="ECO:0000256" key="2">
    <source>
        <dbReference type="ARBA" id="ARBA00022490"/>
    </source>
</evidence>
<dbReference type="Pfam" id="PF00121">
    <property type="entry name" value="TIM"/>
    <property type="match status" value="1"/>
</dbReference>
<keyword evidence="1 5" id="KW-0312">Gluconeogenesis</keyword>
<dbReference type="CDD" id="cd00311">
    <property type="entry name" value="TIM"/>
    <property type="match status" value="1"/>
</dbReference>
<comment type="similarity">
    <text evidence="5 6">Belongs to the triosephosphate isomerase family.</text>
</comment>
<feature type="binding site" evidence="5">
    <location>
        <position position="146"/>
    </location>
    <ligand>
        <name>substrate</name>
    </ligand>
</feature>
<dbReference type="InterPro" id="IPR000652">
    <property type="entry name" value="Triosephosphate_isomerase"/>
</dbReference>
<evidence type="ECO:0000256" key="6">
    <source>
        <dbReference type="RuleBase" id="RU363013"/>
    </source>
</evidence>
<comment type="pathway">
    <text evidence="5 6">Carbohydrate biosynthesis; gluconeogenesis.</text>
</comment>
<evidence type="ECO:0000313" key="8">
    <source>
        <dbReference type="EMBL" id="RZN59166.1"/>
    </source>
</evidence>
<dbReference type="InterPro" id="IPR022891">
    <property type="entry name" value="Triosephosphate_isomerase_arc"/>
</dbReference>
<comment type="subcellular location">
    <subcellularLocation>
        <location evidence="5 6">Cytoplasm</location>
    </subcellularLocation>
</comment>
<dbReference type="InterPro" id="IPR035990">
    <property type="entry name" value="TIM_sf"/>
</dbReference>
<dbReference type="PROSITE" id="PS00171">
    <property type="entry name" value="TIM_1"/>
    <property type="match status" value="1"/>
</dbReference>
<keyword evidence="4 5" id="KW-0413">Isomerase</keyword>
<dbReference type="GO" id="GO:0005829">
    <property type="term" value="C:cytosol"/>
    <property type="evidence" value="ECO:0007669"/>
    <property type="project" value="TreeGrafter"/>
</dbReference>
<dbReference type="EC" id="5.3.1.1" evidence="5 6"/>
<reference evidence="8 10" key="2">
    <citation type="journal article" date="2019" name="Nat. Microbiol.">
        <title>Wide diversity of methane and short-chain alkane metabolisms in uncultured archaea.</title>
        <authorList>
            <person name="Borrel G."/>
            <person name="Adam P.S."/>
            <person name="McKay L.J."/>
            <person name="Chen L.X."/>
            <person name="Sierra-Garcia I.N."/>
            <person name="Sieber C.M."/>
            <person name="Letourneur Q."/>
            <person name="Ghozlane A."/>
            <person name="Andersen G.L."/>
            <person name="Li W.J."/>
            <person name="Hallam S.J."/>
            <person name="Muyzer G."/>
            <person name="de Oliveira V.M."/>
            <person name="Inskeep W.P."/>
            <person name="Banfield J.F."/>
            <person name="Gribaldo S."/>
        </authorList>
    </citation>
    <scope>NUCLEOTIDE SEQUENCE [LARGE SCALE GENOMIC DNA]</scope>
    <source>
        <strain evidence="8">NM4</strain>
    </source>
</reference>